<dbReference type="GeneID" id="54459944"/>
<name>A0A6A6Z2V7_9PEZI</name>
<evidence type="ECO:0000313" key="3">
    <source>
        <dbReference type="RefSeq" id="XP_033581977.1"/>
    </source>
</evidence>
<protein>
    <submittedName>
        <fullName evidence="1 3">Uncharacterized protein</fullName>
    </submittedName>
</protein>
<reference evidence="3" key="2">
    <citation type="submission" date="2020-04" db="EMBL/GenBank/DDBJ databases">
        <authorList>
            <consortium name="NCBI Genome Project"/>
        </authorList>
    </citation>
    <scope>NUCLEOTIDE SEQUENCE</scope>
    <source>
        <strain evidence="3">CBS 304.34</strain>
    </source>
</reference>
<reference evidence="3" key="3">
    <citation type="submission" date="2025-04" db="UniProtKB">
        <authorList>
            <consortium name="RefSeq"/>
        </authorList>
    </citation>
    <scope>IDENTIFICATION</scope>
    <source>
        <strain evidence="3">CBS 304.34</strain>
    </source>
</reference>
<dbReference type="EMBL" id="MU003694">
    <property type="protein sequence ID" value="KAF2815013.1"/>
    <property type="molecule type" value="Genomic_DNA"/>
</dbReference>
<evidence type="ECO:0000313" key="2">
    <source>
        <dbReference type="Proteomes" id="UP000504636"/>
    </source>
</evidence>
<proteinExistence type="predicted"/>
<reference evidence="1 3" key="1">
    <citation type="journal article" date="2020" name="Stud. Mycol.">
        <title>101 Dothideomycetes genomes: a test case for predicting lifestyles and emergence of pathogens.</title>
        <authorList>
            <person name="Haridas S."/>
            <person name="Albert R."/>
            <person name="Binder M."/>
            <person name="Bloem J."/>
            <person name="Labutti K."/>
            <person name="Salamov A."/>
            <person name="Andreopoulos B."/>
            <person name="Baker S."/>
            <person name="Barry K."/>
            <person name="Bills G."/>
            <person name="Bluhm B."/>
            <person name="Cannon C."/>
            <person name="Castanera R."/>
            <person name="Culley D."/>
            <person name="Daum C."/>
            <person name="Ezra D."/>
            <person name="Gonzalez J."/>
            <person name="Henrissat B."/>
            <person name="Kuo A."/>
            <person name="Liang C."/>
            <person name="Lipzen A."/>
            <person name="Lutzoni F."/>
            <person name="Magnuson J."/>
            <person name="Mondo S."/>
            <person name="Nolan M."/>
            <person name="Ohm R."/>
            <person name="Pangilinan J."/>
            <person name="Park H.-J."/>
            <person name="Ramirez L."/>
            <person name="Alfaro M."/>
            <person name="Sun H."/>
            <person name="Tritt A."/>
            <person name="Yoshinaga Y."/>
            <person name="Zwiers L.-H."/>
            <person name="Turgeon B."/>
            <person name="Goodwin S."/>
            <person name="Spatafora J."/>
            <person name="Crous P."/>
            <person name="Grigoriev I."/>
        </authorList>
    </citation>
    <scope>NUCLEOTIDE SEQUENCE</scope>
    <source>
        <strain evidence="1 3">CBS 304.34</strain>
    </source>
</reference>
<dbReference type="AlphaFoldDB" id="A0A6A6Z2V7"/>
<keyword evidence="2" id="KW-1185">Reference proteome</keyword>
<evidence type="ECO:0000313" key="1">
    <source>
        <dbReference type="EMBL" id="KAF2815013.1"/>
    </source>
</evidence>
<gene>
    <name evidence="1 3" type="ORF">BDZ99DRAFT_458963</name>
</gene>
<accession>A0A6A6Z2V7</accession>
<sequence>MCYEPAHAPRSVPGQSLANRDCIPPASLPSLMPHVSRSYSPYPRLQLFAPLTIWPHSVPQHHPYTAINTIMLGLGLNRRRVTTPSQPRPPITNSKVALGSTWQMSPSAITDGFDPDISFADLHVEHVAIMLAIVYIFQ</sequence>
<dbReference type="Proteomes" id="UP000504636">
    <property type="component" value="Unplaced"/>
</dbReference>
<dbReference type="RefSeq" id="XP_033581977.1">
    <property type="nucleotide sequence ID" value="XM_033719051.1"/>
</dbReference>
<organism evidence="1">
    <name type="scientific">Mytilinidion resinicola</name>
    <dbReference type="NCBI Taxonomy" id="574789"/>
    <lineage>
        <taxon>Eukaryota</taxon>
        <taxon>Fungi</taxon>
        <taxon>Dikarya</taxon>
        <taxon>Ascomycota</taxon>
        <taxon>Pezizomycotina</taxon>
        <taxon>Dothideomycetes</taxon>
        <taxon>Pleosporomycetidae</taxon>
        <taxon>Mytilinidiales</taxon>
        <taxon>Mytilinidiaceae</taxon>
        <taxon>Mytilinidion</taxon>
    </lineage>
</organism>